<protein>
    <submittedName>
        <fullName evidence="1">Uncharacterized protein</fullName>
    </submittedName>
</protein>
<name>A0A656JLA9_PSESF</name>
<organism evidence="1 2">
    <name type="scientific">Pseudomonas syringae pv. actinidiae ICMP 19096</name>
    <dbReference type="NCBI Taxonomy" id="1194405"/>
    <lineage>
        <taxon>Bacteria</taxon>
        <taxon>Pseudomonadati</taxon>
        <taxon>Pseudomonadota</taxon>
        <taxon>Gammaproteobacteria</taxon>
        <taxon>Pseudomonadales</taxon>
        <taxon>Pseudomonadaceae</taxon>
        <taxon>Pseudomonas</taxon>
        <taxon>Pseudomonas syringae</taxon>
    </lineage>
</organism>
<feature type="non-terminal residue" evidence="1">
    <location>
        <position position="78"/>
    </location>
</feature>
<comment type="caution">
    <text evidence="1">The sequence shown here is derived from an EMBL/GenBank/DDBJ whole genome shotgun (WGS) entry which is preliminary data.</text>
</comment>
<dbReference type="Proteomes" id="UP000018849">
    <property type="component" value="Unassembled WGS sequence"/>
</dbReference>
<evidence type="ECO:0000313" key="2">
    <source>
        <dbReference type="Proteomes" id="UP000018849"/>
    </source>
</evidence>
<sequence>MIQHQGQRSGTIAQRTADTQQVTFASAAACQRKPWGYSAEHGQGQAQRTVRGVATDQAQRTALRHQAQTVSKALQPVG</sequence>
<dbReference type="EMBL" id="AOKF01003483">
    <property type="protein sequence ID" value="EPN35930.1"/>
    <property type="molecule type" value="Genomic_DNA"/>
</dbReference>
<reference evidence="1 2" key="1">
    <citation type="journal article" date="2013" name="PLoS Pathog.">
        <title>Genomic analysis of the Kiwifruit pathogen Pseudomonas syringae pv. actinidiae provides insight into the origins of an emergent plant disease.</title>
        <authorList>
            <person name="McCann H.C."/>
            <person name="Rikkerink E.H."/>
            <person name="Bertels F."/>
            <person name="Fiers M."/>
            <person name="Lu A."/>
            <person name="Rees-George J."/>
            <person name="Andersen M.T."/>
            <person name="Gleave A.P."/>
            <person name="Haubold B."/>
            <person name="Wohlers M.W."/>
            <person name="Guttman D.S."/>
            <person name="Wang P.W."/>
            <person name="Straub C."/>
            <person name="Vanneste J.L."/>
            <person name="Rainey P.B."/>
            <person name="Templeton M.D."/>
        </authorList>
    </citation>
    <scope>NUCLEOTIDE SEQUENCE [LARGE SCALE GENOMIC DNA]</scope>
    <source>
        <strain evidence="1 2">ICMP 19096</strain>
    </source>
</reference>
<proteinExistence type="predicted"/>
<accession>A0A656JLA9</accession>
<evidence type="ECO:0000313" key="1">
    <source>
        <dbReference type="EMBL" id="EPN35930.1"/>
    </source>
</evidence>
<dbReference type="AlphaFoldDB" id="A0A656JLA9"/>
<gene>
    <name evidence="1" type="ORF">A245_41250</name>
</gene>